<dbReference type="Proteomes" id="UP000191110">
    <property type="component" value="Unassembled WGS sequence"/>
</dbReference>
<keyword evidence="1" id="KW-1133">Transmembrane helix</keyword>
<keyword evidence="3" id="KW-1185">Reference proteome</keyword>
<accession>A0A1T2L3W5</accession>
<proteinExistence type="predicted"/>
<keyword evidence="1" id="KW-0472">Membrane</keyword>
<keyword evidence="1" id="KW-0812">Transmembrane</keyword>
<evidence type="ECO:0008006" key="4">
    <source>
        <dbReference type="Google" id="ProtNLM"/>
    </source>
</evidence>
<name>A0A1T2L3W5_9GAMM</name>
<feature type="transmembrane region" description="Helical" evidence="1">
    <location>
        <begin position="61"/>
        <end position="83"/>
    </location>
</feature>
<reference evidence="2 3" key="1">
    <citation type="submission" date="2016-11" db="EMBL/GenBank/DDBJ databases">
        <title>Mixed transmission modes and dynamic genome evolution in an obligate animal-bacterial symbiosis.</title>
        <authorList>
            <person name="Russell S.L."/>
            <person name="Corbett-Detig R.B."/>
            <person name="Cavanaugh C.M."/>
        </authorList>
    </citation>
    <scope>NUCLEOTIDE SEQUENCE [LARGE SCALE GENOMIC DNA]</scope>
    <source>
        <strain evidence="2">Sveles-Q1</strain>
    </source>
</reference>
<feature type="transmembrane region" description="Helical" evidence="1">
    <location>
        <begin position="16"/>
        <end position="34"/>
    </location>
</feature>
<evidence type="ECO:0000313" key="3">
    <source>
        <dbReference type="Proteomes" id="UP000191110"/>
    </source>
</evidence>
<protein>
    <recommendedName>
        <fullName evidence="4">Antitermination protein NusG</fullName>
    </recommendedName>
</protein>
<comment type="caution">
    <text evidence="2">The sequence shown here is derived from an EMBL/GenBank/DDBJ whole genome shotgun (WGS) entry which is preliminary data.</text>
</comment>
<dbReference type="EMBL" id="MPRL01000042">
    <property type="protein sequence ID" value="OOZ39762.1"/>
    <property type="molecule type" value="Genomic_DNA"/>
</dbReference>
<organism evidence="2 3">
    <name type="scientific">Solemya pervernicosa gill symbiont</name>
    <dbReference type="NCBI Taxonomy" id="642797"/>
    <lineage>
        <taxon>Bacteria</taxon>
        <taxon>Pseudomonadati</taxon>
        <taxon>Pseudomonadota</taxon>
        <taxon>Gammaproteobacteria</taxon>
        <taxon>sulfur-oxidizing symbionts</taxon>
    </lineage>
</organism>
<gene>
    <name evidence="2" type="ORF">BOW53_10325</name>
</gene>
<dbReference type="AlphaFoldDB" id="A0A1T2L3W5"/>
<evidence type="ECO:0000313" key="2">
    <source>
        <dbReference type="EMBL" id="OOZ39762.1"/>
    </source>
</evidence>
<sequence length="137" mass="15391">MFIYSGGWIFNKAASMLIKILFTVLVVIVVLLFVKSRSSGRVAPRAEPVTVEKAPPSDLRIAAYIFIGLMMSVTVGILLLEWYNGSREVVIRVIDTRSGDYVDYQARRDDVARGSFTTVDGRKVYIADVERIELIDE</sequence>
<evidence type="ECO:0000256" key="1">
    <source>
        <dbReference type="SAM" id="Phobius"/>
    </source>
</evidence>